<evidence type="ECO:0000313" key="1">
    <source>
        <dbReference type="EMBL" id="KAF3947988.1"/>
    </source>
</evidence>
<dbReference type="AlphaFoldDB" id="A0A8J4QCJ4"/>
<sequence length="71" mass="7999">MIQFYCQILDVSCYIQKLLRKGILVQSHFNLSMSATQAQHLSGTCSIIQLLHFESKLLVVQQDSGMKSLAI</sequence>
<comment type="caution">
    <text evidence="1">The sequence shown here is derived from an EMBL/GenBank/DDBJ whole genome shotgun (WGS) entry which is preliminary data.</text>
</comment>
<proteinExistence type="predicted"/>
<dbReference type="Proteomes" id="UP000737018">
    <property type="component" value="Unassembled WGS sequence"/>
</dbReference>
<evidence type="ECO:0000313" key="2">
    <source>
        <dbReference type="Proteomes" id="UP000737018"/>
    </source>
</evidence>
<organism evidence="1 2">
    <name type="scientific">Castanea mollissima</name>
    <name type="common">Chinese chestnut</name>
    <dbReference type="NCBI Taxonomy" id="60419"/>
    <lineage>
        <taxon>Eukaryota</taxon>
        <taxon>Viridiplantae</taxon>
        <taxon>Streptophyta</taxon>
        <taxon>Embryophyta</taxon>
        <taxon>Tracheophyta</taxon>
        <taxon>Spermatophyta</taxon>
        <taxon>Magnoliopsida</taxon>
        <taxon>eudicotyledons</taxon>
        <taxon>Gunneridae</taxon>
        <taxon>Pentapetalae</taxon>
        <taxon>rosids</taxon>
        <taxon>fabids</taxon>
        <taxon>Fagales</taxon>
        <taxon>Fagaceae</taxon>
        <taxon>Castanea</taxon>
    </lineage>
</organism>
<dbReference type="EMBL" id="JRKL02007213">
    <property type="protein sequence ID" value="KAF3947988.1"/>
    <property type="molecule type" value="Genomic_DNA"/>
</dbReference>
<name>A0A8J4QCJ4_9ROSI</name>
<keyword evidence="2" id="KW-1185">Reference proteome</keyword>
<gene>
    <name evidence="1" type="ORF">CMV_025958</name>
</gene>
<protein>
    <submittedName>
        <fullName evidence="1">Uncharacterized protein</fullName>
    </submittedName>
</protein>
<reference evidence="1" key="1">
    <citation type="submission" date="2020-03" db="EMBL/GenBank/DDBJ databases">
        <title>Castanea mollissima Vanexum genome sequencing.</title>
        <authorList>
            <person name="Staton M."/>
        </authorList>
    </citation>
    <scope>NUCLEOTIDE SEQUENCE</scope>
    <source>
        <tissue evidence="1">Leaf</tissue>
    </source>
</reference>
<accession>A0A8J4QCJ4</accession>